<feature type="transmembrane region" description="Helical" evidence="7">
    <location>
        <begin position="263"/>
        <end position="282"/>
    </location>
</feature>
<evidence type="ECO:0000256" key="2">
    <source>
        <dbReference type="ARBA" id="ARBA00006117"/>
    </source>
</evidence>
<feature type="transmembrane region" description="Helical" evidence="7">
    <location>
        <begin position="56"/>
        <end position="77"/>
    </location>
</feature>
<keyword evidence="3 8" id="KW-0762">Sugar transport</keyword>
<dbReference type="OrthoDB" id="1452595at2"/>
<dbReference type="CDD" id="cd23112">
    <property type="entry name" value="glucose_uptake_GlcU"/>
    <property type="match status" value="1"/>
</dbReference>
<evidence type="ECO:0000313" key="9">
    <source>
        <dbReference type="Proteomes" id="UP000434639"/>
    </source>
</evidence>
<dbReference type="SUPFAM" id="SSF103481">
    <property type="entry name" value="Multidrug resistance efflux transporter EmrE"/>
    <property type="match status" value="1"/>
</dbReference>
<protein>
    <submittedName>
        <fullName evidence="8">Glucose transporter GlcU</fullName>
    </submittedName>
</protein>
<feature type="transmembrane region" description="Helical" evidence="7">
    <location>
        <begin position="114"/>
        <end position="133"/>
    </location>
</feature>
<dbReference type="GO" id="GO:0015144">
    <property type="term" value="F:carbohydrate transmembrane transporter activity"/>
    <property type="evidence" value="ECO:0007669"/>
    <property type="project" value="InterPro"/>
</dbReference>
<evidence type="ECO:0000256" key="4">
    <source>
        <dbReference type="ARBA" id="ARBA00022692"/>
    </source>
</evidence>
<organism evidence="8 9">
    <name type="scientific">Metabacillus mangrovi</name>
    <dbReference type="NCBI Taxonomy" id="1491830"/>
    <lineage>
        <taxon>Bacteria</taxon>
        <taxon>Bacillati</taxon>
        <taxon>Bacillota</taxon>
        <taxon>Bacilli</taxon>
        <taxon>Bacillales</taxon>
        <taxon>Bacillaceae</taxon>
        <taxon>Metabacillus</taxon>
    </lineage>
</organism>
<comment type="similarity">
    <text evidence="2">Belongs to the GRP transporter (TC 2.A.7.5) family.</text>
</comment>
<feature type="transmembrane region" description="Helical" evidence="7">
    <location>
        <begin position="89"/>
        <end position="108"/>
    </location>
</feature>
<evidence type="ECO:0000256" key="3">
    <source>
        <dbReference type="ARBA" id="ARBA00022597"/>
    </source>
</evidence>
<dbReference type="AlphaFoldDB" id="A0A7X2S2F4"/>
<dbReference type="RefSeq" id="WP_155110821.1">
    <property type="nucleotide sequence ID" value="NZ_WMIB01000001.1"/>
</dbReference>
<dbReference type="Proteomes" id="UP000434639">
    <property type="component" value="Unassembled WGS sequence"/>
</dbReference>
<comment type="caution">
    <text evidence="8">The sequence shown here is derived from an EMBL/GenBank/DDBJ whole genome shotgun (WGS) entry which is preliminary data.</text>
</comment>
<feature type="transmembrane region" description="Helical" evidence="7">
    <location>
        <begin position="153"/>
        <end position="172"/>
    </location>
</feature>
<feature type="transmembrane region" description="Helical" evidence="7">
    <location>
        <begin position="209"/>
        <end position="230"/>
    </location>
</feature>
<feature type="transmembrane region" description="Helical" evidence="7">
    <location>
        <begin position="6"/>
        <end position="25"/>
    </location>
</feature>
<evidence type="ECO:0000313" key="8">
    <source>
        <dbReference type="EMBL" id="MTH52310.1"/>
    </source>
</evidence>
<feature type="transmembrane region" description="Helical" evidence="7">
    <location>
        <begin position="178"/>
        <end position="197"/>
    </location>
</feature>
<gene>
    <name evidence="8" type="ORF">GKZ89_02750</name>
</gene>
<dbReference type="EMBL" id="WMIB01000001">
    <property type="protein sequence ID" value="MTH52310.1"/>
    <property type="molecule type" value="Genomic_DNA"/>
</dbReference>
<evidence type="ECO:0000256" key="6">
    <source>
        <dbReference type="ARBA" id="ARBA00023136"/>
    </source>
</evidence>
<keyword evidence="5 7" id="KW-1133">Transmembrane helix</keyword>
<dbReference type="InterPro" id="IPR037185">
    <property type="entry name" value="EmrE-like"/>
</dbReference>
<feature type="transmembrane region" description="Helical" evidence="7">
    <location>
        <begin position="236"/>
        <end position="254"/>
    </location>
</feature>
<dbReference type="PANTHER" id="PTHR16119:SF17">
    <property type="entry name" value="TRANSMEMBRANE PROTEIN 144"/>
    <property type="match status" value="1"/>
</dbReference>
<dbReference type="PANTHER" id="PTHR16119">
    <property type="entry name" value="TRANSMEMBRANE PROTEIN 144"/>
    <property type="match status" value="1"/>
</dbReference>
<sequence length="285" mass="30005">MTGILLALIPAVTWGSLVLISVKLGGDAKSQTLGITMGALLFAAVTYFITLPSISALAWGIGIISGVMWTIGQFGQLTSVKYIGVAKTVPISTGLQLMGTTLFGVLLFKEWDTGTAVTIGSIAVASIIIGVILTSVGQKAKDEEDKKHLKKGLFILLVSSLGYIGYVVVIRYFEIDGWSAILPQGIGMAAGALILTLKSKPFNKYALRNTLTGIWWSAGNLGLLLSLPLIGVATSFSLSQTGIVISTLGGLFLLKEKTAKKQIIFVIIGCLLIIAGGVLLGYTKR</sequence>
<proteinExistence type="inferred from homology"/>
<keyword evidence="4 7" id="KW-0812">Transmembrane</keyword>
<evidence type="ECO:0000256" key="5">
    <source>
        <dbReference type="ARBA" id="ARBA00022989"/>
    </source>
</evidence>
<dbReference type="Pfam" id="PF06800">
    <property type="entry name" value="Sugar_transport"/>
    <property type="match status" value="1"/>
</dbReference>
<feature type="transmembrane region" description="Helical" evidence="7">
    <location>
        <begin position="32"/>
        <end position="50"/>
    </location>
</feature>
<name>A0A7X2S2F4_9BACI</name>
<keyword evidence="3 8" id="KW-0813">Transport</keyword>
<keyword evidence="9" id="KW-1185">Reference proteome</keyword>
<dbReference type="InterPro" id="IPR010651">
    <property type="entry name" value="Sugar_transport"/>
</dbReference>
<reference evidence="8 9" key="1">
    <citation type="journal article" date="2017" name="Int. J. Syst. Evol. Microbiol.">
        <title>Bacillus mangrovi sp. nov., isolated from a sediment sample from a mangrove forest.</title>
        <authorList>
            <person name="Gupta V."/>
            <person name="Singh P.K."/>
            <person name="Korpole S."/>
            <person name="Tanuku N.R.S."/>
            <person name="Pinnaka A.K."/>
        </authorList>
    </citation>
    <scope>NUCLEOTIDE SEQUENCE [LARGE SCALE GENOMIC DNA]</scope>
    <source>
        <strain evidence="8 9">KCTC 33872</strain>
    </source>
</reference>
<evidence type="ECO:0000256" key="7">
    <source>
        <dbReference type="SAM" id="Phobius"/>
    </source>
</evidence>
<evidence type="ECO:0000256" key="1">
    <source>
        <dbReference type="ARBA" id="ARBA00004127"/>
    </source>
</evidence>
<dbReference type="GO" id="GO:0012505">
    <property type="term" value="C:endomembrane system"/>
    <property type="evidence" value="ECO:0007669"/>
    <property type="project" value="UniProtKB-SubCell"/>
</dbReference>
<comment type="subcellular location">
    <subcellularLocation>
        <location evidence="1">Endomembrane system</location>
        <topology evidence="1">Multi-pass membrane protein</topology>
    </subcellularLocation>
</comment>
<keyword evidence="6 7" id="KW-0472">Membrane</keyword>
<accession>A0A7X2S2F4</accession>
<dbReference type="GO" id="GO:0016020">
    <property type="term" value="C:membrane"/>
    <property type="evidence" value="ECO:0007669"/>
    <property type="project" value="InterPro"/>
</dbReference>